<comment type="similarity">
    <text evidence="1">Belongs to the aldo/keto reductase family.</text>
</comment>
<evidence type="ECO:0000313" key="5">
    <source>
        <dbReference type="EMBL" id="HIU02620.1"/>
    </source>
</evidence>
<evidence type="ECO:0000256" key="1">
    <source>
        <dbReference type="ARBA" id="ARBA00007905"/>
    </source>
</evidence>
<evidence type="ECO:0000256" key="3">
    <source>
        <dbReference type="ARBA" id="ARBA00023002"/>
    </source>
</evidence>
<dbReference type="InterPro" id="IPR023210">
    <property type="entry name" value="NADP_OxRdtase_dom"/>
</dbReference>
<accession>A0A9D1HFN8</accession>
<dbReference type="AlphaFoldDB" id="A0A9D1HFN8"/>
<protein>
    <submittedName>
        <fullName evidence="5">Aldo/keto reductase</fullName>
    </submittedName>
</protein>
<evidence type="ECO:0000256" key="2">
    <source>
        <dbReference type="ARBA" id="ARBA00022857"/>
    </source>
</evidence>
<keyword evidence="2" id="KW-0521">NADP</keyword>
<evidence type="ECO:0000313" key="6">
    <source>
        <dbReference type="Proteomes" id="UP000824164"/>
    </source>
</evidence>
<dbReference type="InterPro" id="IPR036812">
    <property type="entry name" value="NAD(P)_OxRdtase_dom_sf"/>
</dbReference>
<dbReference type="PANTHER" id="PTHR43827">
    <property type="entry name" value="2,5-DIKETO-D-GLUCONIC ACID REDUCTASE"/>
    <property type="match status" value="1"/>
</dbReference>
<reference evidence="5" key="1">
    <citation type="submission" date="2020-10" db="EMBL/GenBank/DDBJ databases">
        <authorList>
            <person name="Gilroy R."/>
        </authorList>
    </citation>
    <scope>NUCLEOTIDE SEQUENCE</scope>
    <source>
        <strain evidence="5">CHK187-14744</strain>
    </source>
</reference>
<evidence type="ECO:0000259" key="4">
    <source>
        <dbReference type="Pfam" id="PF00248"/>
    </source>
</evidence>
<dbReference type="GO" id="GO:0016616">
    <property type="term" value="F:oxidoreductase activity, acting on the CH-OH group of donors, NAD or NADP as acceptor"/>
    <property type="evidence" value="ECO:0007669"/>
    <property type="project" value="UniProtKB-ARBA"/>
</dbReference>
<dbReference type="InterPro" id="IPR020471">
    <property type="entry name" value="AKR"/>
</dbReference>
<name>A0A9D1HFN8_9FIRM</name>
<dbReference type="PANTHER" id="PTHR43827:SF3">
    <property type="entry name" value="NADP-DEPENDENT OXIDOREDUCTASE DOMAIN-CONTAINING PROTEIN"/>
    <property type="match status" value="1"/>
</dbReference>
<comment type="caution">
    <text evidence="5">The sequence shown here is derived from an EMBL/GenBank/DDBJ whole genome shotgun (WGS) entry which is preliminary data.</text>
</comment>
<dbReference type="EMBL" id="DVLT01000036">
    <property type="protein sequence ID" value="HIU02620.1"/>
    <property type="molecule type" value="Genomic_DNA"/>
</dbReference>
<proteinExistence type="inferred from homology"/>
<dbReference type="Gene3D" id="3.20.20.100">
    <property type="entry name" value="NADP-dependent oxidoreductase domain"/>
    <property type="match status" value="2"/>
</dbReference>
<dbReference type="SUPFAM" id="SSF51430">
    <property type="entry name" value="NAD(P)-linked oxidoreductase"/>
    <property type="match status" value="1"/>
</dbReference>
<dbReference type="Proteomes" id="UP000824164">
    <property type="component" value="Unassembled WGS sequence"/>
</dbReference>
<gene>
    <name evidence="5" type="ORF">IAB63_05145</name>
</gene>
<keyword evidence="3" id="KW-0560">Oxidoreductase</keyword>
<dbReference type="Pfam" id="PF00248">
    <property type="entry name" value="Aldo_ket_red"/>
    <property type="match status" value="1"/>
</dbReference>
<dbReference type="PRINTS" id="PR00069">
    <property type="entry name" value="ALDKETRDTASE"/>
</dbReference>
<reference evidence="5" key="2">
    <citation type="journal article" date="2021" name="PeerJ">
        <title>Extensive microbial diversity within the chicken gut microbiome revealed by metagenomics and culture.</title>
        <authorList>
            <person name="Gilroy R."/>
            <person name="Ravi A."/>
            <person name="Getino M."/>
            <person name="Pursley I."/>
            <person name="Horton D.L."/>
            <person name="Alikhan N.F."/>
            <person name="Baker D."/>
            <person name="Gharbi K."/>
            <person name="Hall N."/>
            <person name="Watson M."/>
            <person name="Adriaenssens E.M."/>
            <person name="Foster-Nyarko E."/>
            <person name="Jarju S."/>
            <person name="Secka A."/>
            <person name="Antonio M."/>
            <person name="Oren A."/>
            <person name="Chaudhuri R.R."/>
            <person name="La Ragione R."/>
            <person name="Hildebrand F."/>
            <person name="Pallen M.J."/>
        </authorList>
    </citation>
    <scope>NUCLEOTIDE SEQUENCE</scope>
    <source>
        <strain evidence="5">CHK187-14744</strain>
    </source>
</reference>
<feature type="domain" description="NADP-dependent oxidoreductase" evidence="4">
    <location>
        <begin position="40"/>
        <end position="122"/>
    </location>
</feature>
<sequence>MKRRQIKSIRYNNKYIIPLHFGSEHAPRAGKMRCPCETYVYQALKAGYRMFDTAADYENESAVGKALARALEEGTVKREDVFIITKLPVRDAAETAVPKALDASLARLGLDYVDLCLNSHIPPMVNQVESHPFYHQDAALRNMEELGVQPQAWAPLCEGLKNIFSNKVLTGIGRKYGKSAAQTALRWNIGRQVSVVTRSRSADHLKEDQDIWDFELSEKDRNAIDGLDLGYSEILDYDNPSIARLFIQKRTDR</sequence>
<organism evidence="5 6">
    <name type="scientific">Candidatus Onthocola gallistercoris</name>
    <dbReference type="NCBI Taxonomy" id="2840876"/>
    <lineage>
        <taxon>Bacteria</taxon>
        <taxon>Bacillati</taxon>
        <taxon>Bacillota</taxon>
        <taxon>Bacilli</taxon>
        <taxon>Candidatus Onthocola</taxon>
    </lineage>
</organism>